<dbReference type="InterPro" id="IPR023198">
    <property type="entry name" value="PGP-like_dom2"/>
</dbReference>
<dbReference type="OrthoDB" id="444127at2759"/>
<dbReference type="Gene3D" id="1.10.150.240">
    <property type="entry name" value="Putative phosphatase, domain 2"/>
    <property type="match status" value="1"/>
</dbReference>
<evidence type="ECO:0008006" key="3">
    <source>
        <dbReference type="Google" id="ProtNLM"/>
    </source>
</evidence>
<evidence type="ECO:0000313" key="1">
    <source>
        <dbReference type="EMBL" id="KAF2177738.1"/>
    </source>
</evidence>
<organism evidence="1 2">
    <name type="scientific">Zopfia rhizophila CBS 207.26</name>
    <dbReference type="NCBI Taxonomy" id="1314779"/>
    <lineage>
        <taxon>Eukaryota</taxon>
        <taxon>Fungi</taxon>
        <taxon>Dikarya</taxon>
        <taxon>Ascomycota</taxon>
        <taxon>Pezizomycotina</taxon>
        <taxon>Dothideomycetes</taxon>
        <taxon>Dothideomycetes incertae sedis</taxon>
        <taxon>Zopfiaceae</taxon>
        <taxon>Zopfia</taxon>
    </lineage>
</organism>
<gene>
    <name evidence="1" type="ORF">K469DRAFT_806552</name>
</gene>
<dbReference type="InterPro" id="IPR036412">
    <property type="entry name" value="HAD-like_sf"/>
</dbReference>
<sequence length="192" mass="22653">MQRAAVTNPNILIPMEPTCTSRVVLFDLDNTLFDYYYSLRSKISAIQEKYPSLAGIKLEELITRYNTALQIAYNKYLDEHITYEETDVMKVQLFFRGLDLLNRALRRPWSSVLFINRCVGQIGERRREVWRYWSGCVNMAILSPLFRMTRLKTKRQKLRLSECVISLTAFSPLRKQDVASQTVAYFNLLWRH</sequence>
<protein>
    <recommendedName>
        <fullName evidence="3">HAD-like protein</fullName>
    </recommendedName>
</protein>
<dbReference type="EMBL" id="ML994684">
    <property type="protein sequence ID" value="KAF2177738.1"/>
    <property type="molecule type" value="Genomic_DNA"/>
</dbReference>
<keyword evidence="2" id="KW-1185">Reference proteome</keyword>
<dbReference type="Gene3D" id="3.40.50.1000">
    <property type="entry name" value="HAD superfamily/HAD-like"/>
    <property type="match status" value="1"/>
</dbReference>
<dbReference type="SUPFAM" id="SSF56784">
    <property type="entry name" value="HAD-like"/>
    <property type="match status" value="1"/>
</dbReference>
<accession>A0A6A6DH16</accession>
<proteinExistence type="predicted"/>
<reference evidence="1" key="1">
    <citation type="journal article" date="2020" name="Stud. Mycol.">
        <title>101 Dothideomycetes genomes: a test case for predicting lifestyles and emergence of pathogens.</title>
        <authorList>
            <person name="Haridas S."/>
            <person name="Albert R."/>
            <person name="Binder M."/>
            <person name="Bloem J."/>
            <person name="Labutti K."/>
            <person name="Salamov A."/>
            <person name="Andreopoulos B."/>
            <person name="Baker S."/>
            <person name="Barry K."/>
            <person name="Bills G."/>
            <person name="Bluhm B."/>
            <person name="Cannon C."/>
            <person name="Castanera R."/>
            <person name="Culley D."/>
            <person name="Daum C."/>
            <person name="Ezra D."/>
            <person name="Gonzalez J."/>
            <person name="Henrissat B."/>
            <person name="Kuo A."/>
            <person name="Liang C."/>
            <person name="Lipzen A."/>
            <person name="Lutzoni F."/>
            <person name="Magnuson J."/>
            <person name="Mondo S."/>
            <person name="Nolan M."/>
            <person name="Ohm R."/>
            <person name="Pangilinan J."/>
            <person name="Park H.-J."/>
            <person name="Ramirez L."/>
            <person name="Alfaro M."/>
            <person name="Sun H."/>
            <person name="Tritt A."/>
            <person name="Yoshinaga Y."/>
            <person name="Zwiers L.-H."/>
            <person name="Turgeon B."/>
            <person name="Goodwin S."/>
            <person name="Spatafora J."/>
            <person name="Crous P."/>
            <person name="Grigoriev I."/>
        </authorList>
    </citation>
    <scope>NUCLEOTIDE SEQUENCE</scope>
    <source>
        <strain evidence="1">CBS 207.26</strain>
    </source>
</reference>
<dbReference type="AlphaFoldDB" id="A0A6A6DH16"/>
<dbReference type="InterPro" id="IPR023214">
    <property type="entry name" value="HAD_sf"/>
</dbReference>
<evidence type="ECO:0000313" key="2">
    <source>
        <dbReference type="Proteomes" id="UP000800200"/>
    </source>
</evidence>
<name>A0A6A6DH16_9PEZI</name>
<dbReference type="Proteomes" id="UP000800200">
    <property type="component" value="Unassembled WGS sequence"/>
</dbReference>